<dbReference type="InterPro" id="IPR004638">
    <property type="entry name" value="EmrB-like"/>
</dbReference>
<dbReference type="PANTHER" id="PTHR42718">
    <property type="entry name" value="MAJOR FACILITATOR SUPERFAMILY MULTIDRUG TRANSPORTER MFSC"/>
    <property type="match status" value="1"/>
</dbReference>
<feature type="transmembrane region" description="Helical" evidence="8">
    <location>
        <begin position="229"/>
        <end position="252"/>
    </location>
</feature>
<keyword evidence="2" id="KW-0813">Transport</keyword>
<comment type="caution">
    <text evidence="10">The sequence shown here is derived from an EMBL/GenBank/DDBJ whole genome shotgun (WGS) entry which is preliminary data.</text>
</comment>
<evidence type="ECO:0000259" key="9">
    <source>
        <dbReference type="PROSITE" id="PS50850"/>
    </source>
</evidence>
<dbReference type="InterPro" id="IPR011701">
    <property type="entry name" value="MFS"/>
</dbReference>
<feature type="transmembrane region" description="Helical" evidence="8">
    <location>
        <begin position="169"/>
        <end position="191"/>
    </location>
</feature>
<dbReference type="EMBL" id="JANFNG010000004">
    <property type="protein sequence ID" value="MCQ4080594.1"/>
    <property type="molecule type" value="Genomic_DNA"/>
</dbReference>
<comment type="subcellular location">
    <subcellularLocation>
        <location evidence="1">Cell membrane</location>
        <topology evidence="1">Multi-pass membrane protein</topology>
    </subcellularLocation>
</comment>
<dbReference type="InterPro" id="IPR005829">
    <property type="entry name" value="Sugar_transporter_CS"/>
</dbReference>
<evidence type="ECO:0000256" key="7">
    <source>
        <dbReference type="ARBA" id="ARBA00023251"/>
    </source>
</evidence>
<evidence type="ECO:0000256" key="8">
    <source>
        <dbReference type="SAM" id="Phobius"/>
    </source>
</evidence>
<evidence type="ECO:0000256" key="2">
    <source>
        <dbReference type="ARBA" id="ARBA00022448"/>
    </source>
</evidence>
<organism evidence="10 11">
    <name type="scientific">Streptomyces humicola</name>
    <dbReference type="NCBI Taxonomy" id="2953240"/>
    <lineage>
        <taxon>Bacteria</taxon>
        <taxon>Bacillati</taxon>
        <taxon>Actinomycetota</taxon>
        <taxon>Actinomycetes</taxon>
        <taxon>Kitasatosporales</taxon>
        <taxon>Streptomycetaceae</taxon>
        <taxon>Streptomyces</taxon>
    </lineage>
</organism>
<dbReference type="Gene3D" id="1.20.1250.20">
    <property type="entry name" value="MFS general substrate transporter like domains"/>
    <property type="match status" value="1"/>
</dbReference>
<name>A0ABT1PSE2_9ACTN</name>
<dbReference type="PRINTS" id="PR01036">
    <property type="entry name" value="TCRTETB"/>
</dbReference>
<dbReference type="NCBIfam" id="TIGR00711">
    <property type="entry name" value="efflux_EmrB"/>
    <property type="match status" value="1"/>
</dbReference>
<reference evidence="10" key="1">
    <citation type="submission" date="2022-06" db="EMBL/GenBank/DDBJ databases">
        <title>Draft genome sequence of Streptomyces sp. RB6PN25 isolated from peat swamp forest in Thailand.</title>
        <authorList>
            <person name="Duangmal K."/>
            <person name="Klaysubun C."/>
        </authorList>
    </citation>
    <scope>NUCLEOTIDE SEQUENCE</scope>
    <source>
        <strain evidence="10">RB6PN25</strain>
    </source>
</reference>
<protein>
    <submittedName>
        <fullName evidence="10">MFS transporter</fullName>
    </submittedName>
</protein>
<dbReference type="Pfam" id="PF07690">
    <property type="entry name" value="MFS_1"/>
    <property type="match status" value="1"/>
</dbReference>
<feature type="transmembrane region" description="Helical" evidence="8">
    <location>
        <begin position="302"/>
        <end position="325"/>
    </location>
</feature>
<feature type="transmembrane region" description="Helical" evidence="8">
    <location>
        <begin position="273"/>
        <end position="296"/>
    </location>
</feature>
<evidence type="ECO:0000313" key="10">
    <source>
        <dbReference type="EMBL" id="MCQ4080594.1"/>
    </source>
</evidence>
<evidence type="ECO:0000256" key="3">
    <source>
        <dbReference type="ARBA" id="ARBA00022475"/>
    </source>
</evidence>
<evidence type="ECO:0000256" key="6">
    <source>
        <dbReference type="ARBA" id="ARBA00023136"/>
    </source>
</evidence>
<keyword evidence="7" id="KW-0046">Antibiotic resistance</keyword>
<feature type="transmembrane region" description="Helical" evidence="8">
    <location>
        <begin position="83"/>
        <end position="105"/>
    </location>
</feature>
<feature type="transmembrane region" description="Helical" evidence="8">
    <location>
        <begin position="53"/>
        <end position="71"/>
    </location>
</feature>
<dbReference type="PANTHER" id="PTHR42718:SF46">
    <property type="entry name" value="BLR6921 PROTEIN"/>
    <property type="match status" value="1"/>
</dbReference>
<feature type="transmembrane region" description="Helical" evidence="8">
    <location>
        <begin position="337"/>
        <end position="356"/>
    </location>
</feature>
<dbReference type="PROSITE" id="PS00216">
    <property type="entry name" value="SUGAR_TRANSPORT_1"/>
    <property type="match status" value="1"/>
</dbReference>
<dbReference type="Proteomes" id="UP001057702">
    <property type="component" value="Unassembled WGS sequence"/>
</dbReference>
<gene>
    <name evidence="10" type="ORF">NGB36_08255</name>
</gene>
<sequence length="507" mass="52255">MPATDNPQLDPKRWKALAFIAIAQLMVVLDATIVNIALPSAQRDLGISDGNRQWVITAYTLAFGGLLLFGGRIADMVGRKRTFITGLLGFAGASALGGAAVNTGMLLGARALQGAFGALLAPAALSLLAVTFTEARERAKAFGIYGAIAGGGGAIGLILGGVLTEYLNWRWALYVNVIFAVVAVAGAITVIREPAEGRNRGRLDIPGVVLATAGLVSLVYGFTRAESDGWGAQVTIGLFVAAAVLLAAFALVESKVKAPLLPLRVVTERNRGGVYASLGLAVIGMFGLFLFLTYYLQVVKGYSPVVSGVAFLPMVAGMITGSTQIGARLMTRVRPRLLMGPGFVVAALGMLMLTQLKVDSSYVALILPAQILLGLGMGTAFMPAMSLSTHGVQPRDAGVASAMVNTSQQVGGSIGTALLNTIAASATTGWAAARLAGARSAAELQQLKLQAMVHGYSVAIWWAVGILAVAAVIATVFINTGHQGGTTVASGSGQDEIEEIAVPVIAH</sequence>
<feature type="transmembrane region" description="Helical" evidence="8">
    <location>
        <begin position="458"/>
        <end position="478"/>
    </location>
</feature>
<feature type="transmembrane region" description="Helical" evidence="8">
    <location>
        <begin position="111"/>
        <end position="130"/>
    </location>
</feature>
<dbReference type="InterPro" id="IPR036259">
    <property type="entry name" value="MFS_trans_sf"/>
</dbReference>
<evidence type="ECO:0000256" key="5">
    <source>
        <dbReference type="ARBA" id="ARBA00022989"/>
    </source>
</evidence>
<dbReference type="RefSeq" id="WP_255919498.1">
    <property type="nucleotide sequence ID" value="NZ_JANFNG010000004.1"/>
</dbReference>
<keyword evidence="3" id="KW-1003">Cell membrane</keyword>
<feature type="transmembrane region" description="Helical" evidence="8">
    <location>
        <begin position="16"/>
        <end position="38"/>
    </location>
</feature>
<accession>A0ABT1PSE2</accession>
<keyword evidence="4 8" id="KW-0812">Transmembrane</keyword>
<dbReference type="PROSITE" id="PS50850">
    <property type="entry name" value="MFS"/>
    <property type="match status" value="1"/>
</dbReference>
<evidence type="ECO:0000256" key="1">
    <source>
        <dbReference type="ARBA" id="ARBA00004651"/>
    </source>
</evidence>
<feature type="domain" description="Major facilitator superfamily (MFS) profile" evidence="9">
    <location>
        <begin position="16"/>
        <end position="483"/>
    </location>
</feature>
<feature type="transmembrane region" description="Helical" evidence="8">
    <location>
        <begin position="203"/>
        <end position="223"/>
    </location>
</feature>
<evidence type="ECO:0000313" key="11">
    <source>
        <dbReference type="Proteomes" id="UP001057702"/>
    </source>
</evidence>
<keyword evidence="11" id="KW-1185">Reference proteome</keyword>
<feature type="transmembrane region" description="Helical" evidence="8">
    <location>
        <begin position="362"/>
        <end position="385"/>
    </location>
</feature>
<dbReference type="SUPFAM" id="SSF103473">
    <property type="entry name" value="MFS general substrate transporter"/>
    <property type="match status" value="1"/>
</dbReference>
<dbReference type="Gene3D" id="1.20.1720.10">
    <property type="entry name" value="Multidrug resistance protein D"/>
    <property type="match status" value="1"/>
</dbReference>
<keyword evidence="6 8" id="KW-0472">Membrane</keyword>
<proteinExistence type="predicted"/>
<keyword evidence="5 8" id="KW-1133">Transmembrane helix</keyword>
<evidence type="ECO:0000256" key="4">
    <source>
        <dbReference type="ARBA" id="ARBA00022692"/>
    </source>
</evidence>
<dbReference type="CDD" id="cd17321">
    <property type="entry name" value="MFS_MMR_MDR_like"/>
    <property type="match status" value="1"/>
</dbReference>
<feature type="transmembrane region" description="Helical" evidence="8">
    <location>
        <begin position="142"/>
        <end position="163"/>
    </location>
</feature>
<dbReference type="InterPro" id="IPR020846">
    <property type="entry name" value="MFS_dom"/>
</dbReference>